<keyword evidence="2" id="KW-1185">Reference proteome</keyword>
<protein>
    <submittedName>
        <fullName evidence="1">GlcNAc-PI de-N-acetylase</fullName>
    </submittedName>
</protein>
<dbReference type="Pfam" id="PF02585">
    <property type="entry name" value="PIG-L"/>
    <property type="match status" value="1"/>
</dbReference>
<gene>
    <name evidence="1" type="ORF">EZ216_08010</name>
</gene>
<dbReference type="EMBL" id="SMLK01000002">
    <property type="protein sequence ID" value="TFZ03604.1"/>
    <property type="molecule type" value="Genomic_DNA"/>
</dbReference>
<dbReference type="InterPro" id="IPR024078">
    <property type="entry name" value="LmbE-like_dom_sf"/>
</dbReference>
<dbReference type="Proteomes" id="UP000297839">
    <property type="component" value="Unassembled WGS sequence"/>
</dbReference>
<accession>A0A4Z0BYK6</accession>
<dbReference type="InterPro" id="IPR003737">
    <property type="entry name" value="GlcNAc_PI_deacetylase-related"/>
</dbReference>
<evidence type="ECO:0000313" key="2">
    <source>
        <dbReference type="Proteomes" id="UP000297839"/>
    </source>
</evidence>
<organism evidence="1 2">
    <name type="scientific">Ramlibacter humi</name>
    <dbReference type="NCBI Taxonomy" id="2530451"/>
    <lineage>
        <taxon>Bacteria</taxon>
        <taxon>Pseudomonadati</taxon>
        <taxon>Pseudomonadota</taxon>
        <taxon>Betaproteobacteria</taxon>
        <taxon>Burkholderiales</taxon>
        <taxon>Comamonadaceae</taxon>
        <taxon>Ramlibacter</taxon>
    </lineage>
</organism>
<sequence>MPHPRPAFFLQPHYDDVALSCGGTAAAWAAAGMSPTIVTVFASELVHSMVGEFAAWKHSRWRLDDPDAVQATRRAEDEESARALGCNLRWLGLPDAIYRGDRYTSDESLYGPLHPDEPALAAHLVEELLNLPEWQDGGQWFVPLGVGSHVDHQLVFETGRMAARRGVEVWAYEDLPYGIHTPEGLPLRLRQIEGEVGPCVPQPIGQRDMEAKLAAVASYESQLRVIFRFTDDFGATLQRHAEEAGGPLGRAERLWRVLA</sequence>
<dbReference type="OrthoDB" id="9816564at2"/>
<dbReference type="AlphaFoldDB" id="A0A4Z0BYK6"/>
<proteinExistence type="predicted"/>
<name>A0A4Z0BYK6_9BURK</name>
<comment type="caution">
    <text evidence="1">The sequence shown here is derived from an EMBL/GenBank/DDBJ whole genome shotgun (WGS) entry which is preliminary data.</text>
</comment>
<dbReference type="Gene3D" id="3.40.50.10320">
    <property type="entry name" value="LmbE-like"/>
    <property type="match status" value="1"/>
</dbReference>
<dbReference type="RefSeq" id="WP_135249229.1">
    <property type="nucleotide sequence ID" value="NZ_SMLK01000002.1"/>
</dbReference>
<dbReference type="SUPFAM" id="SSF102588">
    <property type="entry name" value="LmbE-like"/>
    <property type="match status" value="1"/>
</dbReference>
<evidence type="ECO:0000313" key="1">
    <source>
        <dbReference type="EMBL" id="TFZ03604.1"/>
    </source>
</evidence>
<reference evidence="1 2" key="1">
    <citation type="submission" date="2019-03" db="EMBL/GenBank/DDBJ databases">
        <title>Ramlibacter sp. 18x22-1, whole genome shotgun sequence.</title>
        <authorList>
            <person name="Zhang X."/>
            <person name="Feng G."/>
            <person name="Zhu H."/>
        </authorList>
    </citation>
    <scope>NUCLEOTIDE SEQUENCE [LARGE SCALE GENOMIC DNA]</scope>
    <source>
        <strain evidence="1 2">18x22-1</strain>
    </source>
</reference>